<name>A0A9X3LFK1_9BACL</name>
<reference evidence="2" key="1">
    <citation type="submission" date="2022-05" db="EMBL/GenBank/DDBJ databases">
        <authorList>
            <person name="Colautti A."/>
            <person name="Iacumin L."/>
        </authorList>
    </citation>
    <scope>NUCLEOTIDE SEQUENCE</scope>
    <source>
        <strain evidence="2">SK 55</strain>
    </source>
</reference>
<protein>
    <submittedName>
        <fullName evidence="2">YtzI protein</fullName>
    </submittedName>
</protein>
<gene>
    <name evidence="2" type="primary">ytzI</name>
    <name evidence="2" type="ORF">M9R32_04065</name>
</gene>
<keyword evidence="1" id="KW-0812">Transmembrane</keyword>
<accession>A0A9X3LFK1</accession>
<dbReference type="NCBIfam" id="NF033232">
    <property type="entry name" value="small_YtzI"/>
    <property type="match status" value="1"/>
</dbReference>
<evidence type="ECO:0000313" key="2">
    <source>
        <dbReference type="EMBL" id="MCZ8536374.1"/>
    </source>
</evidence>
<feature type="transmembrane region" description="Helical" evidence="1">
    <location>
        <begin position="6"/>
        <end position="23"/>
    </location>
</feature>
<evidence type="ECO:0000313" key="3">
    <source>
        <dbReference type="Proteomes" id="UP001152173"/>
    </source>
</evidence>
<organism evidence="2 3">
    <name type="scientific">Paenisporosarcina quisquiliarum</name>
    <dbReference type="NCBI Taxonomy" id="365346"/>
    <lineage>
        <taxon>Bacteria</taxon>
        <taxon>Bacillati</taxon>
        <taxon>Bacillota</taxon>
        <taxon>Bacilli</taxon>
        <taxon>Bacillales</taxon>
        <taxon>Caryophanaceae</taxon>
        <taxon>Paenisporosarcina</taxon>
    </lineage>
</organism>
<dbReference type="Proteomes" id="UP001152173">
    <property type="component" value="Unassembled WGS sequence"/>
</dbReference>
<dbReference type="EMBL" id="JAMKBJ010000002">
    <property type="protein sequence ID" value="MCZ8536374.1"/>
    <property type="molecule type" value="Genomic_DNA"/>
</dbReference>
<keyword evidence="1" id="KW-0472">Membrane</keyword>
<dbReference type="AlphaFoldDB" id="A0A9X3LFK1"/>
<dbReference type="InterPro" id="IPR047753">
    <property type="entry name" value="YtzI-like"/>
</dbReference>
<proteinExistence type="predicted"/>
<sequence>MLLFMVIISVVMVIGITMMFLLATKKAYKIEHKIDPVPTQSVEDREPK</sequence>
<keyword evidence="3" id="KW-1185">Reference proteome</keyword>
<evidence type="ECO:0000256" key="1">
    <source>
        <dbReference type="SAM" id="Phobius"/>
    </source>
</evidence>
<dbReference type="RefSeq" id="WP_269925472.1">
    <property type="nucleotide sequence ID" value="NZ_JAMKBJ010000002.1"/>
</dbReference>
<comment type="caution">
    <text evidence="2">The sequence shown here is derived from an EMBL/GenBank/DDBJ whole genome shotgun (WGS) entry which is preliminary data.</text>
</comment>
<keyword evidence="1" id="KW-1133">Transmembrane helix</keyword>